<protein>
    <submittedName>
        <fullName evidence="4">Carboxylesterase</fullName>
    </submittedName>
</protein>
<sequence>MTLILVACQDSTSKNEDAETFKATVYKTIVSGKIKGHMDKKNDVIEWLGVPYAKSPVGELRWKAPQKADKWEKTKDVSKYGDTAIQFSNGEVKGSEDALNLDVVRPNNSKKDLPVVVYLHGGNNQSGTSQEIKGNTIVNDIDAVYVSVNYRLGALGFNPLKALKTGSKEENSGNYSLLDIAAALD</sequence>
<comment type="similarity">
    <text evidence="1">Belongs to the type-B carboxylesterase/lipase family.</text>
</comment>
<comment type="caution">
    <text evidence="4">The sequence shown here is derived from an EMBL/GenBank/DDBJ whole genome shotgun (WGS) entry which is preliminary data.</text>
</comment>
<dbReference type="InterPro" id="IPR002018">
    <property type="entry name" value="CarbesteraseB"/>
</dbReference>
<evidence type="ECO:0000313" key="5">
    <source>
        <dbReference type="Proteomes" id="UP000011769"/>
    </source>
</evidence>
<name>A0ABP2SZT0_9STRE</name>
<evidence type="ECO:0000313" key="4">
    <source>
        <dbReference type="EMBL" id="EMG25979.1"/>
    </source>
</evidence>
<proteinExistence type="inferred from homology"/>
<dbReference type="EMBL" id="ALYM01000002">
    <property type="protein sequence ID" value="EMG25979.1"/>
    <property type="molecule type" value="Genomic_DNA"/>
</dbReference>
<evidence type="ECO:0000259" key="3">
    <source>
        <dbReference type="Pfam" id="PF00135"/>
    </source>
</evidence>
<reference evidence="4 5" key="1">
    <citation type="journal article" date="2013" name="PLoS ONE">
        <title>Comparative Genomic Characterization of Three Streptococcus parauberis Strains in Fish Pathogen, as Assessed by Wide-Genome Analyses.</title>
        <authorList>
            <person name="Nho S.W."/>
            <person name="Hikima J."/>
            <person name="Park S.B."/>
            <person name="Jang H.B."/>
            <person name="Cha I.S."/>
            <person name="Yasuike M."/>
            <person name="Nakamura Y."/>
            <person name="Fujiwara A."/>
            <person name="Sano M."/>
            <person name="Kanai K."/>
            <person name="Kondo H."/>
            <person name="Hirono I."/>
            <person name="Takeyama H."/>
            <person name="Aoki T."/>
            <person name="Jung T.S."/>
        </authorList>
    </citation>
    <scope>NUCLEOTIDE SEQUENCE [LARGE SCALE GENOMIC DNA]</scope>
    <source>
        <strain evidence="4 5">KRS-02083</strain>
    </source>
</reference>
<dbReference type="PANTHER" id="PTHR43142">
    <property type="entry name" value="CARBOXYLIC ESTER HYDROLASE"/>
    <property type="match status" value="1"/>
</dbReference>
<accession>A0ABP2SZT0</accession>
<evidence type="ECO:0000256" key="2">
    <source>
        <dbReference type="ARBA" id="ARBA00022801"/>
    </source>
</evidence>
<dbReference type="Proteomes" id="UP000011769">
    <property type="component" value="Unassembled WGS sequence"/>
</dbReference>
<dbReference type="InterPro" id="IPR029058">
    <property type="entry name" value="AB_hydrolase_fold"/>
</dbReference>
<keyword evidence="5" id="KW-1185">Reference proteome</keyword>
<dbReference type="SUPFAM" id="SSF53474">
    <property type="entry name" value="alpha/beta-Hydrolases"/>
    <property type="match status" value="1"/>
</dbReference>
<keyword evidence="2" id="KW-0378">Hydrolase</keyword>
<organism evidence="4 5">
    <name type="scientific">Streptococcus parauberis KRS-02083</name>
    <dbReference type="NCBI Taxonomy" id="1207545"/>
    <lineage>
        <taxon>Bacteria</taxon>
        <taxon>Bacillati</taxon>
        <taxon>Bacillota</taxon>
        <taxon>Bacilli</taxon>
        <taxon>Lactobacillales</taxon>
        <taxon>Streptococcaceae</taxon>
        <taxon>Streptococcus</taxon>
    </lineage>
</organism>
<gene>
    <name evidence="4" type="ORF">SPJ1_0656</name>
</gene>
<dbReference type="Gene3D" id="3.40.50.1820">
    <property type="entry name" value="alpha/beta hydrolase"/>
    <property type="match status" value="1"/>
</dbReference>
<dbReference type="PANTHER" id="PTHR43142:SF1">
    <property type="entry name" value="CARBOXYLIC ESTER HYDROLASE"/>
    <property type="match status" value="1"/>
</dbReference>
<evidence type="ECO:0000256" key="1">
    <source>
        <dbReference type="ARBA" id="ARBA00005964"/>
    </source>
</evidence>
<dbReference type="Pfam" id="PF00135">
    <property type="entry name" value="COesterase"/>
    <property type="match status" value="1"/>
</dbReference>
<feature type="domain" description="Carboxylesterase type B" evidence="3">
    <location>
        <begin position="30"/>
        <end position="184"/>
    </location>
</feature>